<evidence type="ECO:0000313" key="4">
    <source>
        <dbReference type="EMBL" id="MFD2034367.1"/>
    </source>
</evidence>
<dbReference type="CDD" id="cd03794">
    <property type="entry name" value="GT4_WbuB-like"/>
    <property type="match status" value="1"/>
</dbReference>
<dbReference type="InterPro" id="IPR028098">
    <property type="entry name" value="Glyco_trans_4-like_N"/>
</dbReference>
<dbReference type="RefSeq" id="WP_376884438.1">
    <property type="nucleotide sequence ID" value="NZ_JBHUHR010000015.1"/>
</dbReference>
<proteinExistence type="predicted"/>
<evidence type="ECO:0000256" key="1">
    <source>
        <dbReference type="ARBA" id="ARBA00022679"/>
    </source>
</evidence>
<dbReference type="PANTHER" id="PTHR46401">
    <property type="entry name" value="GLYCOSYLTRANSFERASE WBBK-RELATED"/>
    <property type="match status" value="1"/>
</dbReference>
<feature type="domain" description="Glycosyl transferase family 1" evidence="2">
    <location>
        <begin position="201"/>
        <end position="370"/>
    </location>
</feature>
<dbReference type="EMBL" id="JBHUHR010000015">
    <property type="protein sequence ID" value="MFD2034367.1"/>
    <property type="molecule type" value="Genomic_DNA"/>
</dbReference>
<sequence length="406" mass="46307">MRIIYIHQYFLTPEEGGAIRSYHLAKGMVDAGIAVDIITSHNKGYYDLKIIDGIHVHYLPVTYHQEWGFFKRVKSFLRFVMLAKSWVAKLPRPDYLYITSTPLTTGLIGLWTKRKFAIPYIFEIRDLWPDAPIQVGVIGNPLVKQLLYNLEKRIYKHAIKCIALSPGIANTVRSRTETPVYIVPNFSDTGFFYPQDKSPRILQKYGLEDRFTVIYTGALGQVNAVGELLEIAKCSQENRKDYQFVILGKGSQLAKLLDTSEKLQLENVRFVAFGNKERVADLLSISDMAFISFDHLPVLKTNSPNKFFDALAAGKAILVNHKGWVHTLTKKYELGIYHDPNDPGQTIRNFDLLTGKSQILNRYQQNARKMAEQHFSKEIAIKRVLTIIDAKKFGGEITDEVYILTA</sequence>
<dbReference type="Proteomes" id="UP001597361">
    <property type="component" value="Unassembled WGS sequence"/>
</dbReference>
<evidence type="ECO:0000259" key="2">
    <source>
        <dbReference type="Pfam" id="PF00534"/>
    </source>
</evidence>
<dbReference type="InterPro" id="IPR001296">
    <property type="entry name" value="Glyco_trans_1"/>
</dbReference>
<keyword evidence="1" id="KW-0808">Transferase</keyword>
<protein>
    <submittedName>
        <fullName evidence="4">Glycosyltransferase family 4 protein</fullName>
    </submittedName>
</protein>
<accession>A0ABW4VI68</accession>
<dbReference type="Pfam" id="PF00534">
    <property type="entry name" value="Glycos_transf_1"/>
    <property type="match status" value="1"/>
</dbReference>
<dbReference type="Pfam" id="PF13579">
    <property type="entry name" value="Glyco_trans_4_4"/>
    <property type="match status" value="1"/>
</dbReference>
<comment type="caution">
    <text evidence="4">The sequence shown here is derived from an EMBL/GenBank/DDBJ whole genome shotgun (WGS) entry which is preliminary data.</text>
</comment>
<evidence type="ECO:0000259" key="3">
    <source>
        <dbReference type="Pfam" id="PF13579"/>
    </source>
</evidence>
<dbReference type="PANTHER" id="PTHR46401:SF2">
    <property type="entry name" value="GLYCOSYLTRANSFERASE WBBK-RELATED"/>
    <property type="match status" value="1"/>
</dbReference>
<evidence type="ECO:0000313" key="5">
    <source>
        <dbReference type="Proteomes" id="UP001597361"/>
    </source>
</evidence>
<organism evidence="4 5">
    <name type="scientific">Belliella marina</name>
    <dbReference type="NCBI Taxonomy" id="1644146"/>
    <lineage>
        <taxon>Bacteria</taxon>
        <taxon>Pseudomonadati</taxon>
        <taxon>Bacteroidota</taxon>
        <taxon>Cytophagia</taxon>
        <taxon>Cytophagales</taxon>
        <taxon>Cyclobacteriaceae</taxon>
        <taxon>Belliella</taxon>
    </lineage>
</organism>
<dbReference type="SUPFAM" id="SSF53756">
    <property type="entry name" value="UDP-Glycosyltransferase/glycogen phosphorylase"/>
    <property type="match status" value="1"/>
</dbReference>
<dbReference type="Gene3D" id="3.40.50.2000">
    <property type="entry name" value="Glycogen Phosphorylase B"/>
    <property type="match status" value="2"/>
</dbReference>
<feature type="domain" description="Glycosyltransferase subfamily 4-like N-terminal" evidence="3">
    <location>
        <begin position="16"/>
        <end position="175"/>
    </location>
</feature>
<gene>
    <name evidence="4" type="ORF">ACFSKL_06170</name>
</gene>
<reference evidence="5" key="1">
    <citation type="journal article" date="2019" name="Int. J. Syst. Evol. Microbiol.">
        <title>The Global Catalogue of Microorganisms (GCM) 10K type strain sequencing project: providing services to taxonomists for standard genome sequencing and annotation.</title>
        <authorList>
            <consortium name="The Broad Institute Genomics Platform"/>
            <consortium name="The Broad Institute Genome Sequencing Center for Infectious Disease"/>
            <person name="Wu L."/>
            <person name="Ma J."/>
        </authorList>
    </citation>
    <scope>NUCLEOTIDE SEQUENCE [LARGE SCALE GENOMIC DNA]</scope>
    <source>
        <strain evidence="5">CGMCC 1.15180</strain>
    </source>
</reference>
<keyword evidence="5" id="KW-1185">Reference proteome</keyword>
<name>A0ABW4VI68_9BACT</name>